<evidence type="ECO:0000256" key="1">
    <source>
        <dbReference type="ARBA" id="ARBA00009995"/>
    </source>
</evidence>
<keyword evidence="7" id="KW-1185">Reference proteome</keyword>
<keyword evidence="4" id="KW-0812">Transmembrane</keyword>
<feature type="signal peptide" evidence="5">
    <location>
        <begin position="1"/>
        <end position="19"/>
    </location>
</feature>
<dbReference type="Pfam" id="PF00201">
    <property type="entry name" value="UDPGT"/>
    <property type="match status" value="1"/>
</dbReference>
<evidence type="ECO:0000313" key="6">
    <source>
        <dbReference type="EMBL" id="KAJ8974382.1"/>
    </source>
</evidence>
<evidence type="ECO:0000313" key="7">
    <source>
        <dbReference type="Proteomes" id="UP001162164"/>
    </source>
</evidence>
<gene>
    <name evidence="6" type="ORF">NQ317_006161</name>
</gene>
<dbReference type="PANTHER" id="PTHR48043">
    <property type="entry name" value="EG:EG0003.4 PROTEIN-RELATED"/>
    <property type="match status" value="1"/>
</dbReference>
<keyword evidence="5" id="KW-0732">Signal</keyword>
<comment type="similarity">
    <text evidence="1">Belongs to the UDP-glycosyltransferase family.</text>
</comment>
<organism evidence="6 7">
    <name type="scientific">Molorchus minor</name>
    <dbReference type="NCBI Taxonomy" id="1323400"/>
    <lineage>
        <taxon>Eukaryota</taxon>
        <taxon>Metazoa</taxon>
        <taxon>Ecdysozoa</taxon>
        <taxon>Arthropoda</taxon>
        <taxon>Hexapoda</taxon>
        <taxon>Insecta</taxon>
        <taxon>Pterygota</taxon>
        <taxon>Neoptera</taxon>
        <taxon>Endopterygota</taxon>
        <taxon>Coleoptera</taxon>
        <taxon>Polyphaga</taxon>
        <taxon>Cucujiformia</taxon>
        <taxon>Chrysomeloidea</taxon>
        <taxon>Cerambycidae</taxon>
        <taxon>Lamiinae</taxon>
        <taxon>Monochamini</taxon>
        <taxon>Molorchus</taxon>
    </lineage>
</organism>
<keyword evidence="3" id="KW-0808">Transferase</keyword>
<feature type="transmembrane region" description="Helical" evidence="4">
    <location>
        <begin position="475"/>
        <end position="503"/>
    </location>
</feature>
<reference evidence="6" key="1">
    <citation type="journal article" date="2023" name="Insect Mol. Biol.">
        <title>Genome sequencing provides insights into the evolution of gene families encoding plant cell wall-degrading enzymes in longhorned beetles.</title>
        <authorList>
            <person name="Shin N.R."/>
            <person name="Okamura Y."/>
            <person name="Kirsch R."/>
            <person name="Pauchet Y."/>
        </authorList>
    </citation>
    <scope>NUCLEOTIDE SEQUENCE</scope>
    <source>
        <strain evidence="6">MMC_N1</strain>
    </source>
</reference>
<sequence length="522" mass="60065">MSFKYTTLVLFNLTTLCNAANILGIITTASYSHQVVYINLWRELSLRGHNVTVMTTDPVKDPKLVNLTELDLHWLYKRVANISKIAERATIWNFQQEVIGLLLPSSEEVLSYSPVQELIHNKHQRSFDVVLVEFMTPEFLAFAELYKCPKIVISSLDVFTHIHRAMGNPSHPNLRPEIGSVFSRESSTFGQRVINTLHSWYLSYFHAFKNYPARKKLIEKYFNLTVSVEDLLSDVDALFVAVYPELQRAKAHGSTTVTIGDLRPKVNSYYLCYLQDLKEFLDSAKDGFIYFSLGSNVKSNELGSEIFKTIFEAIKEVPFKVLWKYEGDDLPGKPDSIKTIKWAPQQNVLAHPNIKVFVTQGGLQSLEEGIYHEVPFVVIPFFADQMQNANLMKTKGIARVVERKPSIKKEDLMGSILEVARNPKYKQAVKKLKELILDTPMTGLEKAVWWTEYVIRHKGTKHLRNLAADMPFYEYYFLDVIVFFVLLSVTVLYVFIILGKLFYKIILCRILNNTPLIRKKLE</sequence>
<protein>
    <recommendedName>
        <fullName evidence="8">Glucuronosyltransferase</fullName>
    </recommendedName>
</protein>
<evidence type="ECO:0000256" key="4">
    <source>
        <dbReference type="SAM" id="Phobius"/>
    </source>
</evidence>
<dbReference type="InterPro" id="IPR050271">
    <property type="entry name" value="UDP-glycosyltransferase"/>
</dbReference>
<dbReference type="CDD" id="cd03784">
    <property type="entry name" value="GT1_Gtf-like"/>
    <property type="match status" value="1"/>
</dbReference>
<dbReference type="PANTHER" id="PTHR48043:SF159">
    <property type="entry name" value="EG:EG0003.4 PROTEIN-RELATED"/>
    <property type="match status" value="1"/>
</dbReference>
<dbReference type="EMBL" id="JAPWTJ010001005">
    <property type="protein sequence ID" value="KAJ8974382.1"/>
    <property type="molecule type" value="Genomic_DNA"/>
</dbReference>
<evidence type="ECO:0000256" key="3">
    <source>
        <dbReference type="ARBA" id="ARBA00022679"/>
    </source>
</evidence>
<evidence type="ECO:0008006" key="8">
    <source>
        <dbReference type="Google" id="ProtNLM"/>
    </source>
</evidence>
<dbReference type="Proteomes" id="UP001162164">
    <property type="component" value="Unassembled WGS sequence"/>
</dbReference>
<accession>A0ABQ9J8X3</accession>
<dbReference type="InterPro" id="IPR002213">
    <property type="entry name" value="UDP_glucos_trans"/>
</dbReference>
<proteinExistence type="inferred from homology"/>
<comment type="caution">
    <text evidence="6">The sequence shown here is derived from an EMBL/GenBank/DDBJ whole genome shotgun (WGS) entry which is preliminary data.</text>
</comment>
<name>A0ABQ9J8X3_9CUCU</name>
<keyword evidence="2" id="KW-0328">Glycosyltransferase</keyword>
<keyword evidence="4" id="KW-1133">Transmembrane helix</keyword>
<feature type="chain" id="PRO_5046654441" description="Glucuronosyltransferase" evidence="5">
    <location>
        <begin position="20"/>
        <end position="522"/>
    </location>
</feature>
<evidence type="ECO:0000256" key="5">
    <source>
        <dbReference type="SAM" id="SignalP"/>
    </source>
</evidence>
<evidence type="ECO:0000256" key="2">
    <source>
        <dbReference type="ARBA" id="ARBA00022676"/>
    </source>
</evidence>
<dbReference type="Gene3D" id="3.40.50.2000">
    <property type="entry name" value="Glycogen Phosphorylase B"/>
    <property type="match status" value="2"/>
</dbReference>
<dbReference type="SUPFAM" id="SSF53756">
    <property type="entry name" value="UDP-Glycosyltransferase/glycogen phosphorylase"/>
    <property type="match status" value="1"/>
</dbReference>
<keyword evidence="4" id="KW-0472">Membrane</keyword>